<name>A0AAP2RBK4_9EURY</name>
<dbReference type="Proteomes" id="UP001320159">
    <property type="component" value="Unassembled WGS sequence"/>
</dbReference>
<gene>
    <name evidence="1" type="ORF">CUJ83_05495</name>
</gene>
<evidence type="ECO:0000313" key="1">
    <source>
        <dbReference type="EMBL" id="MCD1294453.1"/>
    </source>
</evidence>
<dbReference type="AlphaFoldDB" id="A0AAP2RBK4"/>
<evidence type="ECO:0000313" key="2">
    <source>
        <dbReference type="Proteomes" id="UP001320159"/>
    </source>
</evidence>
<proteinExistence type="predicted"/>
<comment type="caution">
    <text evidence="1">The sequence shown here is derived from an EMBL/GenBank/DDBJ whole genome shotgun (WGS) entry which is preliminary data.</text>
</comment>
<accession>A0AAP2RBK4</accession>
<sequence length="322" mass="34443">MKRNVLVAIILGLIVVSSVILVFQSILNPAPAGDSSGPDPTPAAASDDGSSVKADVLEKFDMLKEMISAGGYSFGGASIQQVGGDEVAMVYIYRPVASGDTASLLLAGYTALYPVFDVKDPLLVGLVDTTEKINPSQYKVDIYALERSSIKSYMDGGATASEIADKAIVVTPETQSLRASDSPVNKTRMSIDLEAAFKENDNGFVEPPDRSTYVTEYMNESGFDSVKVAPGNLENGEKIVSLTVTTPGGMTNEQKYDVLDASLKALCGGYGDYDRFMISLIPTAGTDYYVVDAGANPVLNYMDGDISQRQLYNAINLTYYTK</sequence>
<reference evidence="1 2" key="1">
    <citation type="submission" date="2017-11" db="EMBL/GenBank/DDBJ databases">
        <title>Isolation and Characterization of Family Methanocellaceae Species from Potential Methane Hydrate Area Offshore Southwestern Taiwan.</title>
        <authorList>
            <person name="Zhang W.-L."/>
            <person name="Chen W.-C."/>
            <person name="Lai M.-C."/>
            <person name="Chen S.-C."/>
        </authorList>
    </citation>
    <scope>NUCLEOTIDE SEQUENCE [LARGE SCALE GENOMIC DNA]</scope>
    <source>
        <strain evidence="1 2">CWC-04</strain>
    </source>
</reference>
<organism evidence="1 2">
    <name type="scientific">Methanooceanicella nereidis</name>
    <dbReference type="NCBI Taxonomy" id="2052831"/>
    <lineage>
        <taxon>Archaea</taxon>
        <taxon>Methanobacteriati</taxon>
        <taxon>Methanobacteriota</taxon>
        <taxon>Stenosarchaea group</taxon>
        <taxon>Methanomicrobia</taxon>
        <taxon>Methanocellales</taxon>
        <taxon>Methanocellaceae</taxon>
        <taxon>Methanooceanicella</taxon>
    </lineage>
</organism>
<dbReference type="RefSeq" id="WP_230741280.1">
    <property type="nucleotide sequence ID" value="NZ_PGCK01000003.1"/>
</dbReference>
<keyword evidence="2" id="KW-1185">Reference proteome</keyword>
<dbReference type="EMBL" id="PGCK01000003">
    <property type="protein sequence ID" value="MCD1294453.1"/>
    <property type="molecule type" value="Genomic_DNA"/>
</dbReference>
<protein>
    <submittedName>
        <fullName evidence="1">Uncharacterized protein</fullName>
    </submittedName>
</protein>